<accession>A0A099F5A0</accession>
<evidence type="ECO:0008006" key="10">
    <source>
        <dbReference type="Google" id="ProtNLM"/>
    </source>
</evidence>
<reference evidence="7 9" key="3">
    <citation type="submission" date="2016-10" db="EMBL/GenBank/DDBJ databases">
        <authorList>
            <person name="de Groot N.N."/>
        </authorList>
    </citation>
    <scope>NUCLEOTIDE SEQUENCE [LARGE SCALE GENOMIC DNA]</scope>
    <source>
        <strain evidence="7 9">CGMCC 1.6117</strain>
    </source>
</reference>
<evidence type="ECO:0000313" key="8">
    <source>
        <dbReference type="Proteomes" id="UP000029846"/>
    </source>
</evidence>
<evidence type="ECO:0000313" key="7">
    <source>
        <dbReference type="EMBL" id="SFA48668.1"/>
    </source>
</evidence>
<evidence type="ECO:0000256" key="3">
    <source>
        <dbReference type="ARBA" id="ARBA00022989"/>
    </source>
</evidence>
<evidence type="ECO:0000256" key="2">
    <source>
        <dbReference type="ARBA" id="ARBA00022692"/>
    </source>
</evidence>
<proteinExistence type="predicted"/>
<dbReference type="RefSeq" id="WP_036739430.1">
    <property type="nucleotide sequence ID" value="NZ_FOJO01000006.1"/>
</dbReference>
<evidence type="ECO:0000256" key="4">
    <source>
        <dbReference type="ARBA" id="ARBA00023136"/>
    </source>
</evidence>
<keyword evidence="2 5" id="KW-0812">Transmembrane</keyword>
<evidence type="ECO:0000256" key="5">
    <source>
        <dbReference type="SAM" id="Phobius"/>
    </source>
</evidence>
<feature type="transmembrane region" description="Helical" evidence="5">
    <location>
        <begin position="46"/>
        <end position="66"/>
    </location>
</feature>
<keyword evidence="4 5" id="KW-0472">Membrane</keyword>
<keyword evidence="3 5" id="KW-1133">Transmembrane helix</keyword>
<dbReference type="eggNOG" id="ENOG5030MGX">
    <property type="taxonomic scope" value="Bacteria"/>
</dbReference>
<dbReference type="Proteomes" id="UP000029846">
    <property type="component" value="Unassembled WGS sequence"/>
</dbReference>
<dbReference type="EMBL" id="FOJO01000006">
    <property type="protein sequence ID" value="SFA48668.1"/>
    <property type="molecule type" value="Genomic_DNA"/>
</dbReference>
<feature type="transmembrane region" description="Helical" evidence="5">
    <location>
        <begin position="12"/>
        <end position="34"/>
    </location>
</feature>
<gene>
    <name evidence="6" type="ORF">IT41_06005</name>
    <name evidence="7" type="ORF">SAMN04487972_10629</name>
</gene>
<reference evidence="6 8" key="1">
    <citation type="submission" date="2014-09" db="EMBL/GenBank/DDBJ databases">
        <authorList>
            <person name="McGinnis J.M."/>
            <person name="Wolfgang W.J."/>
        </authorList>
    </citation>
    <scope>NUCLEOTIDE SEQUENCE [LARGE SCALE GENOMIC DNA]</scope>
    <source>
        <strain evidence="6 8">JCM 14014</strain>
    </source>
</reference>
<dbReference type="EMBL" id="JRKN01000006">
    <property type="protein sequence ID" value="KGJ05327.1"/>
    <property type="molecule type" value="Genomic_DNA"/>
</dbReference>
<evidence type="ECO:0000256" key="1">
    <source>
        <dbReference type="ARBA" id="ARBA00022475"/>
    </source>
</evidence>
<keyword evidence="8" id="KW-1185">Reference proteome</keyword>
<evidence type="ECO:0000313" key="9">
    <source>
        <dbReference type="Proteomes" id="UP000182312"/>
    </source>
</evidence>
<keyword evidence="1" id="KW-1003">Cell membrane</keyword>
<sequence length="68" mass="7726">MIPREIDISGVYVSPLLVVVVISLIASWLTAWLLNRLRLSRHFVAPRLVFMSILALYIIAFGTFAIRI</sequence>
<dbReference type="STRING" id="376733.SAMN04487972_10629"/>
<dbReference type="AlphaFoldDB" id="A0A099F5A0"/>
<name>A0A099F5A0_9RHOB</name>
<organism evidence="6 8">
    <name type="scientific">Paracoccus halophilus</name>
    <dbReference type="NCBI Taxonomy" id="376733"/>
    <lineage>
        <taxon>Bacteria</taxon>
        <taxon>Pseudomonadati</taxon>
        <taxon>Pseudomonadota</taxon>
        <taxon>Alphaproteobacteria</taxon>
        <taxon>Rhodobacterales</taxon>
        <taxon>Paracoccaceae</taxon>
        <taxon>Paracoccus</taxon>
    </lineage>
</organism>
<protein>
    <recommendedName>
        <fullName evidence="10">DUF1656 domain-containing protein</fullName>
    </recommendedName>
</protein>
<reference evidence="6 8" key="2">
    <citation type="submission" date="2014-10" db="EMBL/GenBank/DDBJ databases">
        <title>Paracoccus sanguinis sp. nov., isolated from clinical specimens of New York State patients.</title>
        <authorList>
            <person name="Mingle L.A."/>
            <person name="Cole J.A."/>
            <person name="Lapierre P."/>
            <person name="Musser K.A."/>
        </authorList>
    </citation>
    <scope>NUCLEOTIDE SEQUENCE [LARGE SCALE GENOMIC DNA]</scope>
    <source>
        <strain evidence="6 8">JCM 14014</strain>
    </source>
</reference>
<dbReference type="InterPro" id="IPR012451">
    <property type="entry name" value="DUF1656"/>
</dbReference>
<dbReference type="Pfam" id="PF07869">
    <property type="entry name" value="DUF1656"/>
    <property type="match status" value="1"/>
</dbReference>
<evidence type="ECO:0000313" key="6">
    <source>
        <dbReference type="EMBL" id="KGJ05327.1"/>
    </source>
</evidence>
<dbReference type="Proteomes" id="UP000182312">
    <property type="component" value="Unassembled WGS sequence"/>
</dbReference>